<dbReference type="GO" id="GO:0005737">
    <property type="term" value="C:cytoplasm"/>
    <property type="evidence" value="ECO:0007669"/>
    <property type="project" value="UniProtKB-SubCell"/>
</dbReference>
<evidence type="ECO:0000256" key="4">
    <source>
        <dbReference type="ARBA" id="ARBA00022759"/>
    </source>
</evidence>
<keyword evidence="2" id="KW-0963">Cytoplasm</keyword>
<dbReference type="GO" id="GO:0006281">
    <property type="term" value="P:DNA repair"/>
    <property type="evidence" value="ECO:0007669"/>
    <property type="project" value="InterPro"/>
</dbReference>
<protein>
    <recommendedName>
        <fullName evidence="7">Endonuclease V</fullName>
    </recommendedName>
</protein>
<dbReference type="EMBL" id="HBFQ01036200">
    <property type="protein sequence ID" value="CAD8851185.1"/>
    <property type="molecule type" value="Transcribed_RNA"/>
</dbReference>
<dbReference type="CDD" id="cd06559">
    <property type="entry name" value="Endonuclease_V"/>
    <property type="match status" value="1"/>
</dbReference>
<dbReference type="PANTHER" id="PTHR28511:SF1">
    <property type="entry name" value="ENDONUCLEASE V"/>
    <property type="match status" value="1"/>
</dbReference>
<gene>
    <name evidence="6" type="ORF">NSCI0253_LOCUS25535</name>
</gene>
<dbReference type="GO" id="GO:0016891">
    <property type="term" value="F:RNA endonuclease activity producing 5'-phosphomonoesters, hydrolytic mechanism"/>
    <property type="evidence" value="ECO:0007669"/>
    <property type="project" value="TreeGrafter"/>
</dbReference>
<reference evidence="6" key="1">
    <citation type="submission" date="2021-01" db="EMBL/GenBank/DDBJ databases">
        <authorList>
            <person name="Corre E."/>
            <person name="Pelletier E."/>
            <person name="Niang G."/>
            <person name="Scheremetjew M."/>
            <person name="Finn R."/>
            <person name="Kale V."/>
            <person name="Holt S."/>
            <person name="Cochrane G."/>
            <person name="Meng A."/>
            <person name="Brown T."/>
            <person name="Cohen L."/>
        </authorList>
    </citation>
    <scope>NUCLEOTIDE SEQUENCE</scope>
</reference>
<keyword evidence="3" id="KW-0540">Nuclease</keyword>
<dbReference type="AlphaFoldDB" id="A0A7S1AE70"/>
<dbReference type="GO" id="GO:0005730">
    <property type="term" value="C:nucleolus"/>
    <property type="evidence" value="ECO:0007669"/>
    <property type="project" value="TreeGrafter"/>
</dbReference>
<keyword evidence="4" id="KW-0255">Endonuclease</keyword>
<evidence type="ECO:0000256" key="3">
    <source>
        <dbReference type="ARBA" id="ARBA00022722"/>
    </source>
</evidence>
<sequence length="307" mass="34444">MFWFPVELRKLYWTRQQNQLKQGLIENDDFAWSFNGHGGRRLRYVGGVDISFFSDQRDPKDTRACASLVVCDLGESGRGDLSIVWQDFLYVSMTVPYVAGFLAFREATHYCEMLQRLSAQRPDLMPDVILFDGNGVLHPNGFGVASHVGVLSNQCTIGVSKNLHLVDGLDREWIKEQCASCRGGFVPLLGSSGRTWGAAVIPVPRRPVMKSQKSQQTKNPIYVSVGHRIGLESCVKVVNLCLLSARVPEPVRLADILSREQIRKFKEEQRQSASTKPLRWPIICCLSAGAVGVFFLRRWRSPLSVSS</sequence>
<comment type="subcellular location">
    <subcellularLocation>
        <location evidence="1">Cytoplasm</location>
    </subcellularLocation>
</comment>
<dbReference type="GO" id="GO:0003727">
    <property type="term" value="F:single-stranded RNA binding"/>
    <property type="evidence" value="ECO:0007669"/>
    <property type="project" value="TreeGrafter"/>
</dbReference>
<dbReference type="Pfam" id="PF04493">
    <property type="entry name" value="Endonuclease_5"/>
    <property type="match status" value="1"/>
</dbReference>
<evidence type="ECO:0000256" key="2">
    <source>
        <dbReference type="ARBA" id="ARBA00022490"/>
    </source>
</evidence>
<dbReference type="InterPro" id="IPR007581">
    <property type="entry name" value="Endonuclease-V"/>
</dbReference>
<dbReference type="Gene3D" id="3.30.2170.10">
    <property type="entry name" value="archaeoglobus fulgidus dsm 4304 superfamily"/>
    <property type="match status" value="1"/>
</dbReference>
<keyword evidence="5" id="KW-0378">Hydrolase</keyword>
<evidence type="ECO:0008006" key="7">
    <source>
        <dbReference type="Google" id="ProtNLM"/>
    </source>
</evidence>
<organism evidence="6">
    <name type="scientific">Noctiluca scintillans</name>
    <name type="common">Sea sparkle</name>
    <name type="synonym">Red tide dinoflagellate</name>
    <dbReference type="NCBI Taxonomy" id="2966"/>
    <lineage>
        <taxon>Eukaryota</taxon>
        <taxon>Sar</taxon>
        <taxon>Alveolata</taxon>
        <taxon>Dinophyceae</taxon>
        <taxon>Noctilucales</taxon>
        <taxon>Noctilucaceae</taxon>
        <taxon>Noctiluca</taxon>
    </lineage>
</organism>
<dbReference type="PANTHER" id="PTHR28511">
    <property type="entry name" value="ENDONUCLEASE V"/>
    <property type="match status" value="1"/>
</dbReference>
<proteinExistence type="predicted"/>
<accession>A0A7S1AE70</accession>
<name>A0A7S1AE70_NOCSC</name>
<evidence type="ECO:0000256" key="1">
    <source>
        <dbReference type="ARBA" id="ARBA00004496"/>
    </source>
</evidence>
<evidence type="ECO:0000313" key="6">
    <source>
        <dbReference type="EMBL" id="CAD8851185.1"/>
    </source>
</evidence>
<evidence type="ECO:0000256" key="5">
    <source>
        <dbReference type="ARBA" id="ARBA00022801"/>
    </source>
</evidence>